<dbReference type="OrthoDB" id="7866558at2"/>
<dbReference type="Proteomes" id="UP000239480">
    <property type="component" value="Unassembled WGS sequence"/>
</dbReference>
<sequence length="458" mass="50596">MTPPDTHHRASDTDHGDTRLACVAIPVVARDVGPPLRQLFALWSDPRFSPRAMAETPRPHLLLVVNNAPEAVLAEARRIFDTHPELQRSFAGFSAVSAGLRGDKDIYERDPHSPKGAYGARAGPNFLFLSTLREAAPFSGFTLQVELDCLPVQAGWIEATQRVIDRHPSAWVIGSIYAGSDALHPDIQSHMNGNAIYRTGSARFQAFLSEVWLPRLIRHSATRRYLAYDCWWSLERYLAGPTEENGAWQEAWTIFQAYDCFFQNDPFMVNLLVSEAQVEDYRTVFDKFTMLGRMPVFFHGQPMNTLREQLLHHTDDSILDGIARLSGAPPANSPVLQLARAPEVDPSVTPENAHGWLERLAQRIDTQDAGNAAMLLNVLSAQALLMPADLSRRLTPGSRLGSSAAQAKAALGTSHDAVRHFDSVLALIKGEQDATAVALHSGDRNQADGRRHDVHLAT</sequence>
<protein>
    <submittedName>
        <fullName evidence="1">Uncharacterized protein</fullName>
    </submittedName>
</protein>
<organism evidence="1 2">
    <name type="scientific">Aliiruegeria haliotis</name>
    <dbReference type="NCBI Taxonomy" id="1280846"/>
    <lineage>
        <taxon>Bacteria</taxon>
        <taxon>Pseudomonadati</taxon>
        <taxon>Pseudomonadota</taxon>
        <taxon>Alphaproteobacteria</taxon>
        <taxon>Rhodobacterales</taxon>
        <taxon>Roseobacteraceae</taxon>
        <taxon>Aliiruegeria</taxon>
    </lineage>
</organism>
<evidence type="ECO:0000313" key="2">
    <source>
        <dbReference type="Proteomes" id="UP000239480"/>
    </source>
</evidence>
<gene>
    <name evidence="1" type="ORF">CLV78_11430</name>
</gene>
<name>A0A2T0RGF5_9RHOB</name>
<evidence type="ECO:0000313" key="1">
    <source>
        <dbReference type="EMBL" id="PRY20245.1"/>
    </source>
</evidence>
<proteinExistence type="predicted"/>
<dbReference type="EMBL" id="PVTD01000014">
    <property type="protein sequence ID" value="PRY20245.1"/>
    <property type="molecule type" value="Genomic_DNA"/>
</dbReference>
<reference evidence="1 2" key="1">
    <citation type="submission" date="2018-03" db="EMBL/GenBank/DDBJ databases">
        <title>Genomic Encyclopedia of Archaeal and Bacterial Type Strains, Phase II (KMG-II): from individual species to whole genera.</title>
        <authorList>
            <person name="Goeker M."/>
        </authorList>
    </citation>
    <scope>NUCLEOTIDE SEQUENCE [LARGE SCALE GENOMIC DNA]</scope>
    <source>
        <strain evidence="1 2">DSM 29328</strain>
    </source>
</reference>
<accession>A0A2T0RGF5</accession>
<dbReference type="RefSeq" id="WP_146136751.1">
    <property type="nucleotide sequence ID" value="NZ_PVTD01000014.1"/>
</dbReference>
<dbReference type="AlphaFoldDB" id="A0A2T0RGF5"/>
<keyword evidence="2" id="KW-1185">Reference proteome</keyword>
<comment type="caution">
    <text evidence="1">The sequence shown here is derived from an EMBL/GenBank/DDBJ whole genome shotgun (WGS) entry which is preliminary data.</text>
</comment>